<evidence type="ECO:0000313" key="4">
    <source>
        <dbReference type="Proteomes" id="UP001056035"/>
    </source>
</evidence>
<dbReference type="Proteomes" id="UP001056035">
    <property type="component" value="Chromosome"/>
</dbReference>
<sequence length="139" mass="15027">MAVSRLSITQTRAAGAAAKVAGVNSTSYSILSELSLDGWLTNGQIAERLGMSTGGVTPALDRLERSGFVERSPNPADRRSSVVSITPDGQDVLRQASELLASELEGFIDELDERDRETILRFLVQANDAYETVQERLDG</sequence>
<dbReference type="PRINTS" id="PR00598">
    <property type="entry name" value="HTHMARR"/>
</dbReference>
<dbReference type="InterPro" id="IPR036388">
    <property type="entry name" value="WH-like_DNA-bd_sf"/>
</dbReference>
<feature type="domain" description="HTH marR-type" evidence="2">
    <location>
        <begin position="1"/>
        <end position="128"/>
    </location>
</feature>
<dbReference type="CDD" id="cd00090">
    <property type="entry name" value="HTH_ARSR"/>
    <property type="match status" value="1"/>
</dbReference>
<dbReference type="SMART" id="SM00347">
    <property type="entry name" value="HTH_MARR"/>
    <property type="match status" value="1"/>
</dbReference>
<evidence type="ECO:0000313" key="3">
    <source>
        <dbReference type="EMBL" id="UTI64447.1"/>
    </source>
</evidence>
<dbReference type="PANTHER" id="PTHR33164">
    <property type="entry name" value="TRANSCRIPTIONAL REGULATOR, MARR FAMILY"/>
    <property type="match status" value="1"/>
</dbReference>
<dbReference type="Gene3D" id="1.10.10.10">
    <property type="entry name" value="Winged helix-like DNA-binding domain superfamily/Winged helix DNA-binding domain"/>
    <property type="match status" value="1"/>
</dbReference>
<dbReference type="InterPro" id="IPR011991">
    <property type="entry name" value="ArsR-like_HTH"/>
</dbReference>
<evidence type="ECO:0000256" key="1">
    <source>
        <dbReference type="SAM" id="MobiDB-lite"/>
    </source>
</evidence>
<dbReference type="EMBL" id="CP098502">
    <property type="protein sequence ID" value="UTI64447.1"/>
    <property type="molecule type" value="Genomic_DNA"/>
</dbReference>
<dbReference type="RefSeq" id="WP_254571149.1">
    <property type="nucleotide sequence ID" value="NZ_CP098502.1"/>
</dbReference>
<organism evidence="3 4">
    <name type="scientific">Paraconexibacter antarcticus</name>
    <dbReference type="NCBI Taxonomy" id="2949664"/>
    <lineage>
        <taxon>Bacteria</taxon>
        <taxon>Bacillati</taxon>
        <taxon>Actinomycetota</taxon>
        <taxon>Thermoleophilia</taxon>
        <taxon>Solirubrobacterales</taxon>
        <taxon>Paraconexibacteraceae</taxon>
        <taxon>Paraconexibacter</taxon>
    </lineage>
</organism>
<name>A0ABY5DTN6_9ACTN</name>
<keyword evidence="4" id="KW-1185">Reference proteome</keyword>
<dbReference type="InterPro" id="IPR000835">
    <property type="entry name" value="HTH_MarR-typ"/>
</dbReference>
<proteinExistence type="predicted"/>
<dbReference type="PANTHER" id="PTHR33164:SF106">
    <property type="entry name" value="TRANSCRIPTIONAL REGULATORY PROTEIN"/>
    <property type="match status" value="1"/>
</dbReference>
<dbReference type="PROSITE" id="PS50995">
    <property type="entry name" value="HTH_MARR_2"/>
    <property type="match status" value="1"/>
</dbReference>
<feature type="region of interest" description="Disordered" evidence="1">
    <location>
        <begin position="64"/>
        <end position="83"/>
    </location>
</feature>
<evidence type="ECO:0000259" key="2">
    <source>
        <dbReference type="PROSITE" id="PS50995"/>
    </source>
</evidence>
<dbReference type="InterPro" id="IPR036390">
    <property type="entry name" value="WH_DNA-bd_sf"/>
</dbReference>
<reference evidence="3 4" key="1">
    <citation type="submission" date="2022-06" db="EMBL/GenBank/DDBJ databases">
        <title>Paraconexibacter antarcticus.</title>
        <authorList>
            <person name="Kim C.S."/>
        </authorList>
    </citation>
    <scope>NUCLEOTIDE SEQUENCE [LARGE SCALE GENOMIC DNA]</scope>
    <source>
        <strain evidence="3 4">02-257</strain>
    </source>
</reference>
<gene>
    <name evidence="3" type="ORF">NBH00_24305</name>
</gene>
<dbReference type="InterPro" id="IPR039422">
    <property type="entry name" value="MarR/SlyA-like"/>
</dbReference>
<accession>A0ABY5DTN6</accession>
<dbReference type="SUPFAM" id="SSF46785">
    <property type="entry name" value="Winged helix' DNA-binding domain"/>
    <property type="match status" value="1"/>
</dbReference>
<protein>
    <submittedName>
        <fullName evidence="3">MarR family transcriptional regulator</fullName>
    </submittedName>
</protein>
<dbReference type="Pfam" id="PF01047">
    <property type="entry name" value="MarR"/>
    <property type="match status" value="1"/>
</dbReference>